<evidence type="ECO:0000256" key="9">
    <source>
        <dbReference type="ARBA" id="ARBA00023237"/>
    </source>
</evidence>
<dbReference type="InterPro" id="IPR008969">
    <property type="entry name" value="CarboxyPept-like_regulatory"/>
</dbReference>
<dbReference type="PROSITE" id="PS52016">
    <property type="entry name" value="TONB_DEPENDENT_REC_3"/>
    <property type="match status" value="1"/>
</dbReference>
<evidence type="ECO:0000256" key="5">
    <source>
        <dbReference type="ARBA" id="ARBA00022729"/>
    </source>
</evidence>
<dbReference type="Proteomes" id="UP000011910">
    <property type="component" value="Unassembled WGS sequence"/>
</dbReference>
<feature type="domain" description="TonB-dependent receptor plug" evidence="14">
    <location>
        <begin position="280"/>
        <end position="355"/>
    </location>
</feature>
<dbReference type="Gene3D" id="2.170.130.10">
    <property type="entry name" value="TonB-dependent receptor, plug domain"/>
    <property type="match status" value="1"/>
</dbReference>
<evidence type="ECO:0000313" key="15">
    <source>
        <dbReference type="EMBL" id="EMR01474.1"/>
    </source>
</evidence>
<dbReference type="RefSeq" id="WP_009196788.1">
    <property type="nucleotide sequence ID" value="NZ_AODQ01000113.1"/>
</dbReference>
<dbReference type="Gene3D" id="2.40.170.20">
    <property type="entry name" value="TonB-dependent receptor, beta-barrel domain"/>
    <property type="match status" value="1"/>
</dbReference>
<dbReference type="InterPro" id="IPR012910">
    <property type="entry name" value="Plug_dom"/>
</dbReference>
<comment type="subcellular location">
    <subcellularLocation>
        <location evidence="1 10">Cell outer membrane</location>
        <topology evidence="1 10">Multi-pass membrane protein</topology>
    </subcellularLocation>
</comment>
<comment type="similarity">
    <text evidence="10 11">Belongs to the TonB-dependent receptor family.</text>
</comment>
<protein>
    <submittedName>
        <fullName evidence="15">Outer membrane receptor for ferrienterochelin and colicin</fullName>
    </submittedName>
</protein>
<dbReference type="InterPro" id="IPR036942">
    <property type="entry name" value="Beta-barrel_TonB_sf"/>
</dbReference>
<keyword evidence="8 15" id="KW-0675">Receptor</keyword>
<dbReference type="InterPro" id="IPR037066">
    <property type="entry name" value="Plug_dom_sf"/>
</dbReference>
<dbReference type="AlphaFoldDB" id="M7NSL0"/>
<evidence type="ECO:0000256" key="1">
    <source>
        <dbReference type="ARBA" id="ARBA00004571"/>
    </source>
</evidence>
<dbReference type="GO" id="GO:0009279">
    <property type="term" value="C:cell outer membrane"/>
    <property type="evidence" value="ECO:0007669"/>
    <property type="project" value="UniProtKB-SubCell"/>
</dbReference>
<keyword evidence="6 11" id="KW-0798">TonB box</keyword>
<dbReference type="GO" id="GO:0044718">
    <property type="term" value="P:siderophore transmembrane transport"/>
    <property type="evidence" value="ECO:0007669"/>
    <property type="project" value="TreeGrafter"/>
</dbReference>
<evidence type="ECO:0000256" key="3">
    <source>
        <dbReference type="ARBA" id="ARBA00022452"/>
    </source>
</evidence>
<gene>
    <name evidence="15" type="ORF">ADICEAN_03405</name>
</gene>
<keyword evidence="2 10" id="KW-0813">Transport</keyword>
<dbReference type="PATRIC" id="fig|1279009.4.peg.3447"/>
<reference evidence="15 16" key="1">
    <citation type="journal article" date="2013" name="Genome Announc.">
        <title>Draft Genome Sequence of Cesiribacter andamanensis Strain AMV16T, Isolated from a Soil Sample from a Mud Volcano in the Andaman Islands, India.</title>
        <authorList>
            <person name="Shivaji S."/>
            <person name="Ara S."/>
            <person name="Begum Z."/>
            <person name="Srinivas T.N."/>
            <person name="Singh A."/>
            <person name="Kumar Pinnaka A."/>
        </authorList>
    </citation>
    <scope>NUCLEOTIDE SEQUENCE [LARGE SCALE GENOMIC DNA]</scope>
    <source>
        <strain evidence="15 16">AMV16</strain>
    </source>
</reference>
<dbReference type="Gene3D" id="2.60.40.1120">
    <property type="entry name" value="Carboxypeptidase-like, regulatory domain"/>
    <property type="match status" value="1"/>
</dbReference>
<dbReference type="Pfam" id="PF00593">
    <property type="entry name" value="TonB_dep_Rec_b-barrel"/>
    <property type="match status" value="1"/>
</dbReference>
<keyword evidence="3 10" id="KW-1134">Transmembrane beta strand</keyword>
<evidence type="ECO:0000259" key="13">
    <source>
        <dbReference type="Pfam" id="PF00593"/>
    </source>
</evidence>
<dbReference type="eggNOG" id="COG4771">
    <property type="taxonomic scope" value="Bacteria"/>
</dbReference>
<accession>M7NSL0</accession>
<keyword evidence="5 12" id="KW-0732">Signal</keyword>
<evidence type="ECO:0000256" key="11">
    <source>
        <dbReference type="RuleBase" id="RU003357"/>
    </source>
</evidence>
<name>M7NSL0_9BACT</name>
<comment type="caution">
    <text evidence="15">The sequence shown here is derived from an EMBL/GenBank/DDBJ whole genome shotgun (WGS) entry which is preliminary data.</text>
</comment>
<dbReference type="SUPFAM" id="SSF56935">
    <property type="entry name" value="Porins"/>
    <property type="match status" value="1"/>
</dbReference>
<keyword evidence="7 10" id="KW-0472">Membrane</keyword>
<keyword evidence="16" id="KW-1185">Reference proteome</keyword>
<dbReference type="PANTHER" id="PTHR30069:SF29">
    <property type="entry name" value="HEMOGLOBIN AND HEMOGLOBIN-HAPTOGLOBIN-BINDING PROTEIN 1-RELATED"/>
    <property type="match status" value="1"/>
</dbReference>
<organism evidence="15 16">
    <name type="scientific">Cesiribacter andamanensis AMV16</name>
    <dbReference type="NCBI Taxonomy" id="1279009"/>
    <lineage>
        <taxon>Bacteria</taxon>
        <taxon>Pseudomonadati</taxon>
        <taxon>Bacteroidota</taxon>
        <taxon>Cytophagia</taxon>
        <taxon>Cytophagales</taxon>
        <taxon>Cesiribacteraceae</taxon>
        <taxon>Cesiribacter</taxon>
    </lineage>
</organism>
<dbReference type="Pfam" id="PF07715">
    <property type="entry name" value="Plug"/>
    <property type="match status" value="1"/>
</dbReference>
<dbReference type="InterPro" id="IPR000531">
    <property type="entry name" value="Beta-barrel_TonB"/>
</dbReference>
<evidence type="ECO:0000256" key="7">
    <source>
        <dbReference type="ARBA" id="ARBA00023136"/>
    </source>
</evidence>
<evidence type="ECO:0000259" key="14">
    <source>
        <dbReference type="Pfam" id="PF07715"/>
    </source>
</evidence>
<keyword evidence="9 10" id="KW-0998">Cell outer membrane</keyword>
<dbReference type="STRING" id="1279009.ADICEAN_03405"/>
<dbReference type="GO" id="GO:0015344">
    <property type="term" value="F:siderophore uptake transmembrane transporter activity"/>
    <property type="evidence" value="ECO:0007669"/>
    <property type="project" value="TreeGrafter"/>
</dbReference>
<feature type="signal peptide" evidence="12">
    <location>
        <begin position="1"/>
        <end position="19"/>
    </location>
</feature>
<sequence>MKRVLVCYIACLALLTARAQERQPGQLTANFNGASFEQFVQEVEKQTGYYIYYAPLQTDSLQITASFLNSPLTVVLEQVLQNTGLEFALDPVSAVIFISQGQKISTSLPEGFFHQKASQSAKEQQIVIDHFEGNTNRLREKEDKVVEIGRKTPTITPGMARISGQIRNAQSGELIIGATVQIDEPFSGAATDALGNYTLSLPKGRHILKVRSVGMQSREYRIILYSDGRLDLELRDQVDQLKAVVIQANREANVTQTSMGVEKMDIRAIRKVPTVMGEPDVLRVMLTLPGVKTVGEASTGFNVRGGSVDQNLILFNEATVYNPAHLFGFFSAINSDVIEGVELYKSSIPARYGGRLSSVLKISPRWGNKKKVEGKAGIGLLTSRFTIEGPIVKDRSSFILGGRATYSNWVLRLLDNAEFRNSSGSFHDLNLNLTHELDQRNSLYLTAYYSKDQFKLRSDTLWGYENKNATLKWKRIFSNKLEGEFTTSFSRYNYGVNSDSEPISAFALSFDINQVNGQAGFIYSLDARHTLQFGLSAIHYKLKPGSFLPLGEQSEVRADVLEPEQALETALYLEDEFDVSDKLTLTLGLRYSLYNYLGPKQVISYASGLPRSENSMLDTVAYAAGSFIKNYHGPEYRLSARYLLSPTLSVKASVNSLRQYIHMLSNTTAVSPTDIWKLSDPNIRPQFGQQVSLGLYKNFRNGLIETSLEGYYKKINDYLDYKGGAELIMNHAIEAEVINTEGKAYGAEFMVKKSSGKLNGWLSYTYSRTLLRMDDPNAGELINRGNWYPANHDKPHDVTLIGNYRFSHRFSVSLNCTYSTGRPITLPIGKYWYAGSERVLYADRNSYRIPDYFRTDIALNIEGNHNLKQLTHNSWTIGVYNATGRRNVYSTYFVSEGGAIKGYRLSIFGTIIPFINYNIRF</sequence>
<evidence type="ECO:0000256" key="10">
    <source>
        <dbReference type="PROSITE-ProRule" id="PRU01360"/>
    </source>
</evidence>
<evidence type="ECO:0000256" key="2">
    <source>
        <dbReference type="ARBA" id="ARBA00022448"/>
    </source>
</evidence>
<evidence type="ECO:0000256" key="12">
    <source>
        <dbReference type="SAM" id="SignalP"/>
    </source>
</evidence>
<feature type="domain" description="TonB-dependent receptor-like beta-barrel" evidence="13">
    <location>
        <begin position="435"/>
        <end position="881"/>
    </location>
</feature>
<evidence type="ECO:0000256" key="6">
    <source>
        <dbReference type="ARBA" id="ARBA00023077"/>
    </source>
</evidence>
<evidence type="ECO:0000256" key="4">
    <source>
        <dbReference type="ARBA" id="ARBA00022692"/>
    </source>
</evidence>
<evidence type="ECO:0000256" key="8">
    <source>
        <dbReference type="ARBA" id="ARBA00023170"/>
    </source>
</evidence>
<keyword evidence="4 10" id="KW-0812">Transmembrane</keyword>
<feature type="chain" id="PRO_5004082477" evidence="12">
    <location>
        <begin position="20"/>
        <end position="921"/>
    </location>
</feature>
<dbReference type="SUPFAM" id="SSF49464">
    <property type="entry name" value="Carboxypeptidase regulatory domain-like"/>
    <property type="match status" value="1"/>
</dbReference>
<dbReference type="OrthoDB" id="9758870at2"/>
<dbReference type="InterPro" id="IPR039426">
    <property type="entry name" value="TonB-dep_rcpt-like"/>
</dbReference>
<dbReference type="EMBL" id="AODQ01000113">
    <property type="protein sequence ID" value="EMR01474.1"/>
    <property type="molecule type" value="Genomic_DNA"/>
</dbReference>
<dbReference type="Pfam" id="PF13715">
    <property type="entry name" value="CarbopepD_reg_2"/>
    <property type="match status" value="1"/>
</dbReference>
<proteinExistence type="inferred from homology"/>
<dbReference type="PANTHER" id="PTHR30069">
    <property type="entry name" value="TONB-DEPENDENT OUTER MEMBRANE RECEPTOR"/>
    <property type="match status" value="1"/>
</dbReference>
<evidence type="ECO:0000313" key="16">
    <source>
        <dbReference type="Proteomes" id="UP000011910"/>
    </source>
</evidence>